<organism evidence="16 17">
    <name type="scientific">Polyodon spathula</name>
    <name type="common">North American paddlefish</name>
    <name type="synonym">Squalus spathula</name>
    <dbReference type="NCBI Taxonomy" id="7913"/>
    <lineage>
        <taxon>Eukaryota</taxon>
        <taxon>Metazoa</taxon>
        <taxon>Chordata</taxon>
        <taxon>Craniata</taxon>
        <taxon>Vertebrata</taxon>
        <taxon>Euteleostomi</taxon>
        <taxon>Actinopterygii</taxon>
        <taxon>Chondrostei</taxon>
        <taxon>Acipenseriformes</taxon>
        <taxon>Polyodontidae</taxon>
        <taxon>Polyodon</taxon>
    </lineage>
</organism>
<dbReference type="Pfam" id="PF24356">
    <property type="entry name" value="WHD_PARP12"/>
    <property type="match status" value="1"/>
</dbReference>
<comment type="subcellular location">
    <subcellularLocation>
        <location evidence="2">Cytoplasm</location>
    </subcellularLocation>
    <subcellularLocation>
        <location evidence="1">Nucleus</location>
    </subcellularLocation>
</comment>
<keyword evidence="8 11" id="KW-0862">Zinc</keyword>
<feature type="zinc finger region" description="C3H1-type" evidence="11">
    <location>
        <begin position="322"/>
        <end position="349"/>
    </location>
</feature>
<evidence type="ECO:0000313" key="16">
    <source>
        <dbReference type="EMBL" id="MBN3284583.1"/>
    </source>
</evidence>
<feature type="region of interest" description="Disordered" evidence="12">
    <location>
        <begin position="754"/>
        <end position="779"/>
    </location>
</feature>
<evidence type="ECO:0000256" key="2">
    <source>
        <dbReference type="ARBA" id="ARBA00004496"/>
    </source>
</evidence>
<feature type="domain" description="C3H1-type" evidence="13">
    <location>
        <begin position="322"/>
        <end position="349"/>
    </location>
</feature>
<reference evidence="16" key="1">
    <citation type="journal article" date="2021" name="Cell">
        <title>Tracing the genetic footprints of vertebrate landing in non-teleost ray-finned fishes.</title>
        <authorList>
            <person name="Bi X."/>
            <person name="Wang K."/>
            <person name="Yang L."/>
            <person name="Pan H."/>
            <person name="Jiang H."/>
            <person name="Wei Q."/>
            <person name="Fang M."/>
            <person name="Yu H."/>
            <person name="Zhu C."/>
            <person name="Cai Y."/>
            <person name="He Y."/>
            <person name="Gan X."/>
            <person name="Zeng H."/>
            <person name="Yu D."/>
            <person name="Zhu Y."/>
            <person name="Jiang H."/>
            <person name="Qiu Q."/>
            <person name="Yang H."/>
            <person name="Zhang Y.E."/>
            <person name="Wang W."/>
            <person name="Zhu M."/>
            <person name="He S."/>
            <person name="Zhang G."/>
        </authorList>
    </citation>
    <scope>NUCLEOTIDE SEQUENCE</scope>
    <source>
        <strain evidence="16">Pddl_001</strain>
    </source>
</reference>
<evidence type="ECO:0000259" key="14">
    <source>
        <dbReference type="PROSITE" id="PS50918"/>
    </source>
</evidence>
<evidence type="ECO:0000256" key="9">
    <source>
        <dbReference type="ARBA" id="ARBA00023242"/>
    </source>
</evidence>
<evidence type="ECO:0000259" key="15">
    <source>
        <dbReference type="PROSITE" id="PS51059"/>
    </source>
</evidence>
<dbReference type="InterPro" id="IPR037197">
    <property type="entry name" value="WWE_dom_sf"/>
</dbReference>
<evidence type="ECO:0000256" key="5">
    <source>
        <dbReference type="ARBA" id="ARBA00022723"/>
    </source>
</evidence>
<dbReference type="InterPro" id="IPR012317">
    <property type="entry name" value="Poly(ADP-ribose)pol_cat_dom"/>
</dbReference>
<evidence type="ECO:0000259" key="13">
    <source>
        <dbReference type="PROSITE" id="PS50103"/>
    </source>
</evidence>
<evidence type="ECO:0000256" key="6">
    <source>
        <dbReference type="ARBA" id="ARBA00022737"/>
    </source>
</evidence>
<keyword evidence="9" id="KW-0539">Nucleus</keyword>
<dbReference type="PANTHER" id="PTHR45740:SF6">
    <property type="entry name" value="PROTEIN MONO-ADP-RIBOSYLTRANSFERASE PARP12"/>
    <property type="match status" value="1"/>
</dbReference>
<evidence type="ECO:0000256" key="12">
    <source>
        <dbReference type="SAM" id="MobiDB-lite"/>
    </source>
</evidence>
<evidence type="ECO:0000256" key="1">
    <source>
        <dbReference type="ARBA" id="ARBA00004123"/>
    </source>
</evidence>
<dbReference type="Gene3D" id="3.30.720.50">
    <property type="match status" value="2"/>
</dbReference>
<dbReference type="Pfam" id="PF02825">
    <property type="entry name" value="WWE"/>
    <property type="match status" value="1"/>
</dbReference>
<dbReference type="Pfam" id="PF00644">
    <property type="entry name" value="PARP"/>
    <property type="match status" value="1"/>
</dbReference>
<comment type="caution">
    <text evidence="16">The sequence shown here is derived from an EMBL/GenBank/DDBJ whole genome shotgun (WGS) entry which is preliminary data.</text>
</comment>
<dbReference type="PROSITE" id="PS50918">
    <property type="entry name" value="WWE"/>
    <property type="match status" value="1"/>
</dbReference>
<dbReference type="InterPro" id="IPR000571">
    <property type="entry name" value="Znf_CCCH"/>
</dbReference>
<dbReference type="Pfam" id="PF25261">
    <property type="entry name" value="zf-CCCH_PARP12"/>
    <property type="match status" value="1"/>
</dbReference>
<evidence type="ECO:0000313" key="17">
    <source>
        <dbReference type="Proteomes" id="UP001166093"/>
    </source>
</evidence>
<dbReference type="SUPFAM" id="SSF56399">
    <property type="entry name" value="ADP-ribosylation"/>
    <property type="match status" value="1"/>
</dbReference>
<keyword evidence="3" id="KW-0963">Cytoplasm</keyword>
<evidence type="ECO:0000256" key="7">
    <source>
        <dbReference type="ARBA" id="ARBA00022771"/>
    </source>
</evidence>
<proteinExistence type="inferred from homology"/>
<feature type="domain" description="WWE" evidence="14">
    <location>
        <begin position="408"/>
        <end position="493"/>
    </location>
</feature>
<dbReference type="Gene3D" id="4.10.1000.10">
    <property type="entry name" value="Zinc finger, CCCH-type"/>
    <property type="match status" value="1"/>
</dbReference>
<keyword evidence="7 11" id="KW-0863">Zinc-finger</keyword>
<evidence type="ECO:0000256" key="11">
    <source>
        <dbReference type="PROSITE-ProRule" id="PRU00723"/>
    </source>
</evidence>
<evidence type="ECO:0000256" key="10">
    <source>
        <dbReference type="ARBA" id="ARBA00024347"/>
    </source>
</evidence>
<evidence type="ECO:0000256" key="4">
    <source>
        <dbReference type="ARBA" id="ARBA00022553"/>
    </source>
</evidence>
<dbReference type="PROSITE" id="PS51059">
    <property type="entry name" value="PARP_CATALYTIC"/>
    <property type="match status" value="1"/>
</dbReference>
<gene>
    <name evidence="16" type="primary">Parp12_3</name>
    <name evidence="16" type="ORF">GTO93_0007813</name>
</gene>
<feature type="domain" description="PARP catalytic" evidence="15">
    <location>
        <begin position="547"/>
        <end position="760"/>
    </location>
</feature>
<dbReference type="InterPro" id="IPR051712">
    <property type="entry name" value="ARTD-AVP"/>
</dbReference>
<keyword evidence="17" id="KW-1185">Reference proteome</keyword>
<dbReference type="InterPro" id="IPR056226">
    <property type="entry name" value="WH_PARP12"/>
</dbReference>
<dbReference type="EMBL" id="JAAWVQ010137903">
    <property type="protein sequence ID" value="MBN3284583.1"/>
    <property type="molecule type" value="Genomic_DNA"/>
</dbReference>
<dbReference type="InterPro" id="IPR057602">
    <property type="entry name" value="Zfn-CCCH_PARP12"/>
</dbReference>
<dbReference type="InterPro" id="IPR004170">
    <property type="entry name" value="WWE_dom"/>
</dbReference>
<dbReference type="PANTHER" id="PTHR45740">
    <property type="entry name" value="POLY [ADP-RIBOSE] POLYMERASE"/>
    <property type="match status" value="1"/>
</dbReference>
<feature type="zinc finger region" description="C3H1-type" evidence="11">
    <location>
        <begin position="244"/>
        <end position="266"/>
    </location>
</feature>
<name>A0ABS2YDS1_POLSP</name>
<dbReference type="PROSITE" id="PS50103">
    <property type="entry name" value="ZF_C3H1"/>
    <property type="match status" value="2"/>
</dbReference>
<dbReference type="Proteomes" id="UP001166093">
    <property type="component" value="Unassembled WGS sequence"/>
</dbReference>
<accession>A0ABS2YDS1</accession>
<evidence type="ECO:0000256" key="8">
    <source>
        <dbReference type="ARBA" id="ARBA00022833"/>
    </source>
</evidence>
<keyword evidence="6" id="KW-0677">Repeat</keyword>
<feature type="compositionally biased region" description="Pro residues" evidence="12">
    <location>
        <begin position="757"/>
        <end position="768"/>
    </location>
</feature>
<comment type="similarity">
    <text evidence="10">Belongs to the ARTD/PARP family.</text>
</comment>
<dbReference type="SMART" id="SM00356">
    <property type="entry name" value="ZnF_C3H1"/>
    <property type="match status" value="3"/>
</dbReference>
<dbReference type="CDD" id="cd01439">
    <property type="entry name" value="TCCD_inducible_PARP_like"/>
    <property type="match status" value="1"/>
</dbReference>
<keyword evidence="4" id="KW-0597">Phosphoprotein</keyword>
<keyword evidence="5 11" id="KW-0479">Metal-binding</keyword>
<dbReference type="Gene3D" id="3.90.228.10">
    <property type="match status" value="1"/>
</dbReference>
<feature type="domain" description="C3H1-type" evidence="13">
    <location>
        <begin position="244"/>
        <end position="266"/>
    </location>
</feature>
<sequence>MRNARNAAALPIFSVSPTEHRNAPLAKKRSPMHIVCVTVNARLRRMAWLAGESLIQTERRKSSTDTMSEDNITFFTTREICSNGGSLQYKQLQNIFRRLNIPDKFFCEILKNCSRFVIVQGSEDKIPGCGVSPDSTVIAKTSVRLCKVYPKDCGDCEGLHLCKDFVQGICKKRCGYSHDLRSGHNNQVLKANQLLGLEKAELFLLLTQNDPSLLPEFPVCAHYNKGSGEYGSCTFKTSCKKLHMCQHFLQGDCKFMSSCKRSHKITAHAEGILLRRGLSDDFIYQLPSIYINSNNINNCRASCREEAAQGVAESSTSANGDMDTKEICLFHLRNNCGFKDKCLRVHFHLPYKWEVLNGTTWTDLPDMEEIEKAFCNPANTTSTGSLAVDFLTMQCGSVSVRRLSTVSSVTKPTHFILTTEWAWYWRNEHGKWVEYGNQVRIQFHNSLQIFKCVYKHSVSSENAFSVEQHQYIVNFKDFQLLTSSHRWDRICNSNVSHSMPVTLHFRDMCQQNCKYQTQREVRRRPRFVSAQDMESKIKSESSGAKVTPRHWDQSALPAIGFQRVPLSPDKEEFRQVQGSFQRTLPSVTIEKIERIQNPSLWEVFQWQKEQMKMRSGGSSVDERFLFHGTDKAIVDTICDENFDWRICGVHGTLYGNGSYFARDAKYSHNYTGSSSSRTMFVTRVLVGDFVQGHPEYLRPPSRDGTTSSFYDSCVDSPHDPSIFVVFEKHQLYPEYLIQYRLGSNQSAQNQRAFITPAPKPQPPLPPPASKSQESQCTIL</sequence>
<evidence type="ECO:0000256" key="3">
    <source>
        <dbReference type="ARBA" id="ARBA00022490"/>
    </source>
</evidence>
<feature type="non-terminal residue" evidence="16">
    <location>
        <position position="779"/>
    </location>
</feature>
<dbReference type="InterPro" id="IPR036388">
    <property type="entry name" value="WH-like_DNA-bd_sf"/>
</dbReference>
<feature type="non-terminal residue" evidence="16">
    <location>
        <position position="1"/>
    </location>
</feature>
<dbReference type="Pfam" id="PF23466">
    <property type="entry name" value="WWE_4"/>
    <property type="match status" value="1"/>
</dbReference>
<dbReference type="Gene3D" id="1.10.10.10">
    <property type="entry name" value="Winged helix-like DNA-binding domain superfamily/Winged helix DNA-binding domain"/>
    <property type="match status" value="1"/>
</dbReference>
<protein>
    <submittedName>
        <fullName evidence="16">PAR12 polymerase</fullName>
    </submittedName>
</protein>